<evidence type="ECO:0000259" key="2">
    <source>
        <dbReference type="Pfam" id="PF01910"/>
    </source>
</evidence>
<dbReference type="RefSeq" id="WP_077714965.1">
    <property type="nucleotide sequence ID" value="NZ_CP019698.1"/>
</dbReference>
<dbReference type="Gene3D" id="3.30.70.930">
    <property type="match status" value="1"/>
</dbReference>
<proteinExistence type="inferred from homology"/>
<dbReference type="SUPFAM" id="SSF89957">
    <property type="entry name" value="MTH1187/YkoF-like"/>
    <property type="match status" value="1"/>
</dbReference>
<organism evidence="3 4">
    <name type="scientific">Desulforamulus ferrireducens</name>
    <dbReference type="NCBI Taxonomy" id="1833852"/>
    <lineage>
        <taxon>Bacteria</taxon>
        <taxon>Bacillati</taxon>
        <taxon>Bacillota</taxon>
        <taxon>Clostridia</taxon>
        <taxon>Eubacteriales</taxon>
        <taxon>Peptococcaceae</taxon>
        <taxon>Desulforamulus</taxon>
    </lineage>
</organism>
<dbReference type="NCBIfam" id="TIGR00106">
    <property type="entry name" value="MTH1187 family thiamine-binding protein"/>
    <property type="match status" value="1"/>
</dbReference>
<dbReference type="Pfam" id="PF01910">
    <property type="entry name" value="Thiamine_BP"/>
    <property type="match status" value="1"/>
</dbReference>
<dbReference type="InterPro" id="IPR029756">
    <property type="entry name" value="MTH1187/YkoF-like"/>
</dbReference>
<dbReference type="InterPro" id="IPR051614">
    <property type="entry name" value="UPF0045_domain"/>
</dbReference>
<protein>
    <recommendedName>
        <fullName evidence="2">Thiamine-binding protein domain-containing protein</fullName>
    </recommendedName>
</protein>
<evidence type="ECO:0000313" key="4">
    <source>
        <dbReference type="Proteomes" id="UP000189464"/>
    </source>
</evidence>
<accession>A0A1S6IYR5</accession>
<evidence type="ECO:0000313" key="3">
    <source>
        <dbReference type="EMBL" id="AQS59921.1"/>
    </source>
</evidence>
<feature type="domain" description="Thiamine-binding protein" evidence="2">
    <location>
        <begin position="4"/>
        <end position="95"/>
    </location>
</feature>
<dbReference type="PANTHER" id="PTHR33777">
    <property type="entry name" value="UPF0045 PROTEIN ECM15"/>
    <property type="match status" value="1"/>
</dbReference>
<dbReference type="EMBL" id="CP019698">
    <property type="protein sequence ID" value="AQS59921.1"/>
    <property type="molecule type" value="Genomic_DNA"/>
</dbReference>
<evidence type="ECO:0000256" key="1">
    <source>
        <dbReference type="ARBA" id="ARBA00010272"/>
    </source>
</evidence>
<dbReference type="OrthoDB" id="5886358at2"/>
<dbReference type="STRING" id="1833852.B0537_13040"/>
<dbReference type="Proteomes" id="UP000189464">
    <property type="component" value="Chromosome"/>
</dbReference>
<dbReference type="InterPro" id="IPR002767">
    <property type="entry name" value="Thiamine_BP"/>
</dbReference>
<gene>
    <name evidence="3" type="ORF">B0537_13040</name>
</gene>
<keyword evidence="4" id="KW-1185">Reference proteome</keyword>
<dbReference type="KEGG" id="dfg:B0537_13040"/>
<dbReference type="GO" id="GO:0005829">
    <property type="term" value="C:cytosol"/>
    <property type="evidence" value="ECO:0007669"/>
    <property type="project" value="TreeGrafter"/>
</dbReference>
<reference evidence="3 4" key="1">
    <citation type="journal article" date="2016" name="Int. J. Syst. Evol. Microbiol.">
        <title>Desulfotomaculum ferrireducens sp. nov., a moderately thermophilic sulfate-reducing and dissimilatory Fe(III)-reducing bacterium isolated from compost.</title>
        <authorList>
            <person name="Yang G."/>
            <person name="Guo J."/>
            <person name="Zhuang L."/>
            <person name="Yuan Y."/>
            <person name="Zhou S."/>
        </authorList>
    </citation>
    <scope>NUCLEOTIDE SEQUENCE [LARGE SCALE GENOMIC DNA]</scope>
    <source>
        <strain evidence="3 4">GSS09</strain>
    </source>
</reference>
<name>A0A1S6IYR5_9FIRM</name>
<dbReference type="PANTHER" id="PTHR33777:SF1">
    <property type="entry name" value="UPF0045 PROTEIN ECM15"/>
    <property type="match status" value="1"/>
</dbReference>
<dbReference type="AlphaFoldDB" id="A0A1S6IYR5"/>
<comment type="similarity">
    <text evidence="1">Belongs to the UPF0045 family.</text>
</comment>
<sequence length="105" mass="11221">MAIVEVTVIPLGTDSTSLSSFVAGCVKILQQSGVQYQLTPMGTIIEGELASLLELVRQMHEQPFLAGASRVTTTIRIDDRRDKTATMQSKVAAVENKLISAGGTE</sequence>